<dbReference type="OrthoDB" id="10450544at2759"/>
<keyword evidence="3" id="KW-1185">Reference proteome</keyword>
<feature type="compositionally biased region" description="Basic residues" evidence="1">
    <location>
        <begin position="43"/>
        <end position="55"/>
    </location>
</feature>
<gene>
    <name evidence="2" type="ORF">CORC01_10410</name>
</gene>
<dbReference type="RefSeq" id="XP_022471413.1">
    <property type="nucleotide sequence ID" value="XM_022622038.1"/>
</dbReference>
<dbReference type="AlphaFoldDB" id="A0A1G4AYK5"/>
<feature type="compositionally biased region" description="Basic and acidic residues" evidence="1">
    <location>
        <begin position="33"/>
        <end position="42"/>
    </location>
</feature>
<sequence length="66" mass="7474">TSFFHIEVKRAGKAGFGLTQHTGIRRVSPAPDGFHRHPDTNQRKAKKRKRANRVRNKSDPAVTVCH</sequence>
<name>A0A1G4AYK5_9PEZI</name>
<comment type="caution">
    <text evidence="2">The sequence shown here is derived from an EMBL/GenBank/DDBJ whole genome shotgun (WGS) entry which is preliminary data.</text>
</comment>
<dbReference type="EMBL" id="MJBS01000103">
    <property type="protein sequence ID" value="OHE94250.1"/>
    <property type="molecule type" value="Genomic_DNA"/>
</dbReference>
<reference evidence="2 3" key="1">
    <citation type="submission" date="2016-09" db="EMBL/GenBank/DDBJ databases">
        <authorList>
            <person name="Capua I."/>
            <person name="De Benedictis P."/>
            <person name="Joannis T."/>
            <person name="Lombin L.H."/>
            <person name="Cattoli G."/>
        </authorList>
    </citation>
    <scope>NUCLEOTIDE SEQUENCE [LARGE SCALE GENOMIC DNA]</scope>
    <source>
        <strain evidence="2 3">IMI 309357</strain>
    </source>
</reference>
<dbReference type="GeneID" id="34563548"/>
<proteinExistence type="predicted"/>
<protein>
    <submittedName>
        <fullName evidence="2">Uncharacterized protein</fullName>
    </submittedName>
</protein>
<dbReference type="Proteomes" id="UP000176998">
    <property type="component" value="Unassembled WGS sequence"/>
</dbReference>
<evidence type="ECO:0000313" key="2">
    <source>
        <dbReference type="EMBL" id="OHE94250.1"/>
    </source>
</evidence>
<feature type="region of interest" description="Disordered" evidence="1">
    <location>
        <begin position="23"/>
        <end position="66"/>
    </location>
</feature>
<feature type="non-terminal residue" evidence="2">
    <location>
        <position position="1"/>
    </location>
</feature>
<accession>A0A1G4AYK5</accession>
<organism evidence="2 3">
    <name type="scientific">Colletotrichum orchidophilum</name>
    <dbReference type="NCBI Taxonomy" id="1209926"/>
    <lineage>
        <taxon>Eukaryota</taxon>
        <taxon>Fungi</taxon>
        <taxon>Dikarya</taxon>
        <taxon>Ascomycota</taxon>
        <taxon>Pezizomycotina</taxon>
        <taxon>Sordariomycetes</taxon>
        <taxon>Hypocreomycetidae</taxon>
        <taxon>Glomerellales</taxon>
        <taxon>Glomerellaceae</taxon>
        <taxon>Colletotrichum</taxon>
    </lineage>
</organism>
<evidence type="ECO:0000256" key="1">
    <source>
        <dbReference type="SAM" id="MobiDB-lite"/>
    </source>
</evidence>
<evidence type="ECO:0000313" key="3">
    <source>
        <dbReference type="Proteomes" id="UP000176998"/>
    </source>
</evidence>